<dbReference type="EC" id="2.7.13.3" evidence="3"/>
<evidence type="ECO:0000256" key="6">
    <source>
        <dbReference type="ARBA" id="ARBA00022692"/>
    </source>
</evidence>
<feature type="transmembrane region" description="Helical" evidence="18">
    <location>
        <begin position="23"/>
        <end position="45"/>
    </location>
</feature>
<evidence type="ECO:0000313" key="22">
    <source>
        <dbReference type="EMBL" id="RMW98454.1"/>
    </source>
</evidence>
<evidence type="ECO:0000256" key="16">
    <source>
        <dbReference type="PROSITE-ProRule" id="PRU00110"/>
    </source>
</evidence>
<keyword evidence="12" id="KW-0843">Virulence</keyword>
<evidence type="ECO:0000256" key="11">
    <source>
        <dbReference type="ARBA" id="ARBA00023012"/>
    </source>
</evidence>
<keyword evidence="4" id="KW-1003">Cell membrane</keyword>
<dbReference type="PRINTS" id="PR00344">
    <property type="entry name" value="BCTRLSENSOR"/>
</dbReference>
<dbReference type="PANTHER" id="PTHR45339">
    <property type="entry name" value="HYBRID SIGNAL TRANSDUCTION HISTIDINE KINASE J"/>
    <property type="match status" value="1"/>
</dbReference>
<dbReference type="SUPFAM" id="SSF47384">
    <property type="entry name" value="Homodimeric domain of signal transducing histidine kinase"/>
    <property type="match status" value="1"/>
</dbReference>
<dbReference type="SUPFAM" id="SSF47226">
    <property type="entry name" value="Histidine-containing phosphotransfer domain, HPT domain"/>
    <property type="match status" value="1"/>
</dbReference>
<evidence type="ECO:0000256" key="15">
    <source>
        <dbReference type="ARBA" id="ARBA00070152"/>
    </source>
</evidence>
<dbReference type="Pfam" id="PF01627">
    <property type="entry name" value="Hpt"/>
    <property type="match status" value="1"/>
</dbReference>
<dbReference type="InterPro" id="IPR005467">
    <property type="entry name" value="His_kinase_dom"/>
</dbReference>
<dbReference type="PROSITE" id="PS51257">
    <property type="entry name" value="PROKAR_LIPOPROTEIN"/>
    <property type="match status" value="1"/>
</dbReference>
<dbReference type="SUPFAM" id="SSF52172">
    <property type="entry name" value="CheY-like"/>
    <property type="match status" value="2"/>
</dbReference>
<dbReference type="GO" id="GO:0005886">
    <property type="term" value="C:plasma membrane"/>
    <property type="evidence" value="ECO:0007669"/>
    <property type="project" value="UniProtKB-SubCell"/>
</dbReference>
<dbReference type="PROSITE" id="PS50110">
    <property type="entry name" value="RESPONSE_REGULATORY"/>
    <property type="match status" value="2"/>
</dbReference>
<dbReference type="Pfam" id="PF02518">
    <property type="entry name" value="HATPase_c"/>
    <property type="match status" value="1"/>
</dbReference>
<dbReference type="PROSITE" id="PS50894">
    <property type="entry name" value="HPT"/>
    <property type="match status" value="1"/>
</dbReference>
<comment type="caution">
    <text evidence="17">Lacks conserved residue(s) required for the propagation of feature annotation.</text>
</comment>
<comment type="caution">
    <text evidence="22">The sequence shown here is derived from an EMBL/GenBank/DDBJ whole genome shotgun (WGS) entry which is preliminary data.</text>
</comment>
<dbReference type="Gene3D" id="1.10.287.130">
    <property type="match status" value="1"/>
</dbReference>
<keyword evidence="13 18" id="KW-0472">Membrane</keyword>
<feature type="domain" description="Histidine kinase" evidence="19">
    <location>
        <begin position="410"/>
        <end position="641"/>
    </location>
</feature>
<evidence type="ECO:0000256" key="17">
    <source>
        <dbReference type="PROSITE-ProRule" id="PRU00169"/>
    </source>
</evidence>
<feature type="modified residue" description="Phosphohistidine" evidence="16">
    <location>
        <position position="983"/>
    </location>
</feature>
<comment type="subcellular location">
    <subcellularLocation>
        <location evidence="2">Cell membrane</location>
        <topology evidence="2">Multi-pass membrane protein</topology>
    </subcellularLocation>
</comment>
<evidence type="ECO:0000256" key="7">
    <source>
        <dbReference type="ARBA" id="ARBA00022729"/>
    </source>
</evidence>
<comment type="catalytic activity">
    <reaction evidence="1">
        <text>ATP + protein L-histidine = ADP + protein N-phospho-L-histidine.</text>
        <dbReference type="EC" id="2.7.13.3"/>
    </reaction>
</comment>
<feature type="transmembrane region" description="Helical" evidence="18">
    <location>
        <begin position="165"/>
        <end position="187"/>
    </location>
</feature>
<dbReference type="Gene3D" id="3.40.50.2300">
    <property type="match status" value="2"/>
</dbReference>
<dbReference type="InterPro" id="IPR008207">
    <property type="entry name" value="Sig_transdc_His_kin_Hpt_dom"/>
</dbReference>
<dbReference type="Pfam" id="PF00072">
    <property type="entry name" value="Response_reg"/>
    <property type="match status" value="2"/>
</dbReference>
<dbReference type="InterPro" id="IPR011006">
    <property type="entry name" value="CheY-like_superfamily"/>
</dbReference>
<dbReference type="PANTHER" id="PTHR45339:SF1">
    <property type="entry name" value="HYBRID SIGNAL TRANSDUCTION HISTIDINE KINASE J"/>
    <property type="match status" value="1"/>
</dbReference>
<evidence type="ECO:0000256" key="3">
    <source>
        <dbReference type="ARBA" id="ARBA00012438"/>
    </source>
</evidence>
<gene>
    <name evidence="22" type="ORF">EBQ25_09160</name>
</gene>
<dbReference type="SMART" id="SM00387">
    <property type="entry name" value="HATPase_c"/>
    <property type="match status" value="1"/>
</dbReference>
<evidence type="ECO:0000256" key="18">
    <source>
        <dbReference type="SAM" id="Phobius"/>
    </source>
</evidence>
<evidence type="ECO:0000256" key="2">
    <source>
        <dbReference type="ARBA" id="ARBA00004651"/>
    </source>
</evidence>
<dbReference type="InterPro" id="IPR004358">
    <property type="entry name" value="Sig_transdc_His_kin-like_C"/>
</dbReference>
<keyword evidence="7" id="KW-0732">Signal</keyword>
<dbReference type="SMART" id="SM00388">
    <property type="entry name" value="HisKA"/>
    <property type="match status" value="1"/>
</dbReference>
<feature type="domain" description="HPt" evidence="21">
    <location>
        <begin position="944"/>
        <end position="1037"/>
    </location>
</feature>
<dbReference type="AlphaFoldDB" id="A0A3M6Q6L9"/>
<sequence>MKIFRQHGSLSGLQAQRLMLKSIPLAAIAIMACLLVAILGTTKFVEYRARDAKFLRDQAIQAARVLEHVDVLSDTSPLNQVNELVWALEDLQNTLPHDSKATSAIVLAYRQALNLRDSLRFIRPSSPEITVSHIHSLLTEARHALRREMEASAAAHFRILEQNLLFWNFGIAAALILVSILGGWLLYRYGYRPMSSLRTILSVCARKDSTPTALADADLYLLEPSMRANIQTIYRLLREGDQLAAQMAQRVQGFQASQQMLELAKAIPGVVFQYEYLADGTRIHHFVSPKAWSFFGQSEPEGAADAAQYGHDWEDASPIPLALTHSLFEHVAQQQSPAPQVLEYDTEIAYVGQQRWIRTLATATPQTSGSTIVNGVWLDVSESIEQAQALTKAHSDAERVAEEKARLLAVMSHEIRTPLNGILGMAQLALKSDMPVMQRERIRKILSSGHHLIEIVNDVLDFSKIESGQLALEQTSFSLSHLVAEVCDLLAPRAAEKGLELWVDIPPPLYGNWLGDPFRLRQILVNFTVNAIKFTQAGEVSIHAKILDHSSPGPDAKNLEQESTLLLIEVHDTGIGISSQDQKNLFQAFRQADASITRRYGGTGLGLAISNHFAQLLGGQTGVRSRPGEGSVFWFTARIQRASPDATHDELRGWQVLIAESHDGARAALRKTLANAFACKVVEANSGHQALQLLQTSRERFDLCIFASQLADMNAIQLLQATRQANYPGPIWFAGYQDSPELATLGKEPGVSILTKPLGLDILALAAKQALSHTGGHLEYASSATLRFLIVDDNALNRAIAADFLQSNPDLHSSIDFAENGQQAIEKILAAQELPYDAVLMDVEMPVLDGLSATREIHELLQDPPPIFAMSAHHGGEQEAQALASGMLDFIHKPLVETQFWKVLSAWHITPLRAAAPVSQPADLPAQSDTFDHHAWLDLVHSLSFERAQELAEQFLTQSEQQLQELTSAYNSQDFSKLSAVLHQISGTAGSFGLIAAGSAAKAMSAAIRSQQQSQLSTLLIQLQTALHHGQAHLKGLIAQSTAMEKQPDENS</sequence>
<protein>
    <recommendedName>
        <fullName evidence="15">Virulence sensor protein BvgS</fullName>
        <ecNumber evidence="3">2.7.13.3</ecNumber>
    </recommendedName>
</protein>
<organism evidence="22 23">
    <name type="scientific">Allofranklinella schreckenbergeri</name>
    <dbReference type="NCBI Taxonomy" id="1076744"/>
    <lineage>
        <taxon>Bacteria</taxon>
        <taxon>Pseudomonadati</taxon>
        <taxon>Pseudomonadota</taxon>
        <taxon>Betaproteobacteria</taxon>
        <taxon>Burkholderiales</taxon>
        <taxon>Comamonadaceae</taxon>
        <taxon>Allofranklinella</taxon>
    </lineage>
</organism>
<dbReference type="CDD" id="cd00156">
    <property type="entry name" value="REC"/>
    <property type="match status" value="1"/>
</dbReference>
<evidence type="ECO:0000259" key="19">
    <source>
        <dbReference type="PROSITE" id="PS50109"/>
    </source>
</evidence>
<dbReference type="PROSITE" id="PS50109">
    <property type="entry name" value="HIS_KIN"/>
    <property type="match status" value="1"/>
</dbReference>
<keyword evidence="10 18" id="KW-1133">Transmembrane helix</keyword>
<keyword evidence="8" id="KW-0547">Nucleotide-binding</keyword>
<evidence type="ECO:0000256" key="9">
    <source>
        <dbReference type="ARBA" id="ARBA00022840"/>
    </source>
</evidence>
<evidence type="ECO:0000256" key="1">
    <source>
        <dbReference type="ARBA" id="ARBA00000085"/>
    </source>
</evidence>
<comment type="function">
    <text evidence="14">Member of the two-component regulatory system BvgS/BvgA. Phosphorylates BvgA via a four-step phosphorelay in response to environmental signals.</text>
</comment>
<evidence type="ECO:0000256" key="5">
    <source>
        <dbReference type="ARBA" id="ARBA00022553"/>
    </source>
</evidence>
<feature type="domain" description="Response regulatory" evidence="20">
    <location>
        <begin position="787"/>
        <end position="908"/>
    </location>
</feature>
<feature type="domain" description="Response regulatory" evidence="20">
    <location>
        <begin position="655"/>
        <end position="771"/>
    </location>
</feature>
<proteinExistence type="predicted"/>
<keyword evidence="9" id="KW-0067">ATP-binding</keyword>
<keyword evidence="6 18" id="KW-0812">Transmembrane</keyword>
<dbReference type="Pfam" id="PF00512">
    <property type="entry name" value="HisKA"/>
    <property type="match status" value="1"/>
</dbReference>
<dbReference type="FunFam" id="3.30.565.10:FF:000010">
    <property type="entry name" value="Sensor histidine kinase RcsC"/>
    <property type="match status" value="1"/>
</dbReference>
<evidence type="ECO:0000256" key="12">
    <source>
        <dbReference type="ARBA" id="ARBA00023026"/>
    </source>
</evidence>
<dbReference type="RefSeq" id="WP_122254307.1">
    <property type="nucleotide sequence ID" value="NZ_RDQL01000012.1"/>
</dbReference>
<dbReference type="SUPFAM" id="SSF55874">
    <property type="entry name" value="ATPase domain of HSP90 chaperone/DNA topoisomerase II/histidine kinase"/>
    <property type="match status" value="1"/>
</dbReference>
<dbReference type="InterPro" id="IPR036641">
    <property type="entry name" value="HPT_dom_sf"/>
</dbReference>
<dbReference type="Gene3D" id="1.20.120.160">
    <property type="entry name" value="HPT domain"/>
    <property type="match status" value="1"/>
</dbReference>
<evidence type="ECO:0000259" key="21">
    <source>
        <dbReference type="PROSITE" id="PS50894"/>
    </source>
</evidence>
<dbReference type="InterPro" id="IPR001789">
    <property type="entry name" value="Sig_transdc_resp-reg_receiver"/>
</dbReference>
<evidence type="ECO:0000256" key="13">
    <source>
        <dbReference type="ARBA" id="ARBA00023136"/>
    </source>
</evidence>
<keyword evidence="5 17" id="KW-0597">Phosphoprotein</keyword>
<dbReference type="CDD" id="cd00082">
    <property type="entry name" value="HisKA"/>
    <property type="match status" value="1"/>
</dbReference>
<keyword evidence="11" id="KW-0902">Two-component regulatory system</keyword>
<evidence type="ECO:0000259" key="20">
    <source>
        <dbReference type="PROSITE" id="PS50110"/>
    </source>
</evidence>
<dbReference type="SMART" id="SM00448">
    <property type="entry name" value="REC"/>
    <property type="match status" value="2"/>
</dbReference>
<dbReference type="Gene3D" id="3.30.565.10">
    <property type="entry name" value="Histidine kinase-like ATPase, C-terminal domain"/>
    <property type="match status" value="1"/>
</dbReference>
<dbReference type="InterPro" id="IPR003661">
    <property type="entry name" value="HisK_dim/P_dom"/>
</dbReference>
<evidence type="ECO:0000313" key="23">
    <source>
        <dbReference type="Proteomes" id="UP000267035"/>
    </source>
</evidence>
<evidence type="ECO:0000256" key="14">
    <source>
        <dbReference type="ARBA" id="ARBA00058004"/>
    </source>
</evidence>
<feature type="modified residue" description="4-aspartylphosphate" evidence="17">
    <location>
        <position position="842"/>
    </location>
</feature>
<dbReference type="GO" id="GO:0005524">
    <property type="term" value="F:ATP binding"/>
    <property type="evidence" value="ECO:0007669"/>
    <property type="project" value="UniProtKB-KW"/>
</dbReference>
<dbReference type="GO" id="GO:0000155">
    <property type="term" value="F:phosphorelay sensor kinase activity"/>
    <property type="evidence" value="ECO:0007669"/>
    <property type="project" value="InterPro"/>
</dbReference>
<reference evidence="22 23" key="1">
    <citation type="submission" date="2018-10" db="EMBL/GenBank/DDBJ databases">
        <title>Comamonadaceae CDC group NO-1 genome sequencing and assembly.</title>
        <authorList>
            <person name="Bernier A.-M."/>
            <person name="Bernard K."/>
        </authorList>
    </citation>
    <scope>NUCLEOTIDE SEQUENCE [LARGE SCALE GENOMIC DNA]</scope>
    <source>
        <strain evidence="22 23">NML161473</strain>
    </source>
</reference>
<evidence type="ECO:0000256" key="10">
    <source>
        <dbReference type="ARBA" id="ARBA00022989"/>
    </source>
</evidence>
<dbReference type="CDD" id="cd17546">
    <property type="entry name" value="REC_hyHK_CKI1_RcsC-like"/>
    <property type="match status" value="1"/>
</dbReference>
<dbReference type="CDD" id="cd16922">
    <property type="entry name" value="HATPase_EvgS-ArcB-TorS-like"/>
    <property type="match status" value="1"/>
</dbReference>
<evidence type="ECO:0000256" key="8">
    <source>
        <dbReference type="ARBA" id="ARBA00022741"/>
    </source>
</evidence>
<dbReference type="EMBL" id="RDQL01000012">
    <property type="protein sequence ID" value="RMW98454.1"/>
    <property type="molecule type" value="Genomic_DNA"/>
</dbReference>
<dbReference type="InterPro" id="IPR036097">
    <property type="entry name" value="HisK_dim/P_sf"/>
</dbReference>
<accession>A0A3M6Q6L9</accession>
<dbReference type="InterPro" id="IPR036890">
    <property type="entry name" value="HATPase_C_sf"/>
</dbReference>
<keyword evidence="23" id="KW-1185">Reference proteome</keyword>
<dbReference type="Proteomes" id="UP000267035">
    <property type="component" value="Unassembled WGS sequence"/>
</dbReference>
<name>A0A3M6Q6L9_9BURK</name>
<evidence type="ECO:0000256" key="4">
    <source>
        <dbReference type="ARBA" id="ARBA00022475"/>
    </source>
</evidence>
<dbReference type="InterPro" id="IPR003594">
    <property type="entry name" value="HATPase_dom"/>
</dbReference>